<dbReference type="AlphaFoldDB" id="A0A290MQI0"/>
<dbReference type="Proteomes" id="UP000217311">
    <property type="component" value="Chromosome"/>
</dbReference>
<gene>
    <name evidence="1" type="ORF">CA606_01655</name>
</gene>
<proteinExistence type="predicted"/>
<evidence type="ECO:0000313" key="1">
    <source>
        <dbReference type="EMBL" id="ATC31154.1"/>
    </source>
</evidence>
<evidence type="ECO:0000313" key="2">
    <source>
        <dbReference type="Proteomes" id="UP000217311"/>
    </source>
</evidence>
<accession>A0A290MQI0</accession>
<sequence length="96" mass="9974">MAKRRDPWTSLAFDSWSLGMEASTVIGLRVMKLAAGGAAAQAEAQLMVGEKIATSVTLPTLAMTGQLGASGPAIAAGSLAHLRKKVRANRRRLAKG</sequence>
<organism evidence="1 2">
    <name type="scientific">Caulobacter vibrioides</name>
    <name type="common">Caulobacter crescentus</name>
    <dbReference type="NCBI Taxonomy" id="155892"/>
    <lineage>
        <taxon>Bacteria</taxon>
        <taxon>Pseudomonadati</taxon>
        <taxon>Pseudomonadota</taxon>
        <taxon>Alphaproteobacteria</taxon>
        <taxon>Caulobacterales</taxon>
        <taxon>Caulobacteraceae</taxon>
        <taxon>Caulobacter</taxon>
    </lineage>
</organism>
<reference evidence="2" key="1">
    <citation type="submission" date="2017-09" db="EMBL/GenBank/DDBJ databases">
        <title>Genome evolution observed in wild isolates of Caulobacter crescentus.</title>
        <authorList>
            <person name="Ely B."/>
            <person name="Wilson K."/>
            <person name="Scott D."/>
        </authorList>
    </citation>
    <scope>NUCLEOTIDE SEQUENCE [LARGE SCALE GENOMIC DNA]</scope>
    <source>
        <strain evidence="2">CB13b1a</strain>
    </source>
</reference>
<protein>
    <submittedName>
        <fullName evidence="1">Uncharacterized protein</fullName>
    </submittedName>
</protein>
<dbReference type="RefSeq" id="WP_096050618.1">
    <property type="nucleotide sequence ID" value="NZ_CP023315.3"/>
</dbReference>
<name>A0A290MQI0_CAUVI</name>
<dbReference type="EMBL" id="CP023315">
    <property type="protein sequence ID" value="ATC31154.1"/>
    <property type="molecule type" value="Genomic_DNA"/>
</dbReference>